<evidence type="ECO:0000256" key="1">
    <source>
        <dbReference type="SAM" id="SignalP"/>
    </source>
</evidence>
<dbReference type="Proteomes" id="UP001243420">
    <property type="component" value="Chromosome"/>
</dbReference>
<proteinExistence type="predicted"/>
<keyword evidence="3" id="KW-1185">Reference proteome</keyword>
<feature type="chain" id="PRO_5047470475" description="DUF2125 domain-containing protein" evidence="1">
    <location>
        <begin position="23"/>
        <end position="486"/>
    </location>
</feature>
<organism evidence="2 3">
    <name type="scientific">Jannaschia ovalis</name>
    <dbReference type="NCBI Taxonomy" id="3038773"/>
    <lineage>
        <taxon>Bacteria</taxon>
        <taxon>Pseudomonadati</taxon>
        <taxon>Pseudomonadota</taxon>
        <taxon>Alphaproteobacteria</taxon>
        <taxon>Rhodobacterales</taxon>
        <taxon>Roseobacteraceae</taxon>
        <taxon>Jannaschia</taxon>
    </lineage>
</organism>
<evidence type="ECO:0008006" key="4">
    <source>
        <dbReference type="Google" id="ProtNLM"/>
    </source>
</evidence>
<dbReference type="RefSeq" id="WP_279963910.1">
    <property type="nucleotide sequence ID" value="NZ_CP122537.1"/>
</dbReference>
<reference evidence="2 3" key="1">
    <citation type="submission" date="2023-04" db="EMBL/GenBank/DDBJ databases">
        <title>Jannaschia ovalis sp. nov., a marine bacterium isolated from sea tidal flat.</title>
        <authorList>
            <person name="Kwon D.Y."/>
            <person name="Kim J.-J."/>
        </authorList>
    </citation>
    <scope>NUCLEOTIDE SEQUENCE [LARGE SCALE GENOMIC DNA]</scope>
    <source>
        <strain evidence="2 3">GRR-S6-38</strain>
    </source>
</reference>
<accession>A0ABY8L7I4</accession>
<evidence type="ECO:0000313" key="3">
    <source>
        <dbReference type="Proteomes" id="UP001243420"/>
    </source>
</evidence>
<gene>
    <name evidence="2" type="ORF">P8627_09760</name>
</gene>
<sequence length="486" mass="49468">MSKHAFAGAAALLLTTAPAAWAELSGPALWADWQDFYGRFGGALVAADERYEDGVLTLDGVRFENDIGGAATRSEGFGPIRMVEQDDGSVAIELPQSFEISTTTTVDGESITQSAQLANEGLEIVAREDGAQRVYDMAADSVSWSMADPAGDESASLGMILTGLVSTYISGGEDPNAFAQTLSADGAAVTVEATGTEAFSMAYAMEGIASDFAGVLAGAPGGDVTSLADLGLVYGGEMTHSGSTLSLDGTGDQGPFTLTGQSEAGGIEVAIDETTLSYGVRSQGGGVTVQTAAFPLPVSAAIAELTSSVTLPVGAGPEARPLGMELVLRDLVVDDSIWSLFDPTGQLPRDPATVVVDVDGSAVMTADLFGGPEAMARLQGPPGELEGVTINELVISFAGAELRGSGDLDFPTPDPTTPVGSITLALDGGFQLLDSLVALGFVPAEQAGFFKGMAGAVSRPVGDDQLESTIEFSEGGGISANGMPLR</sequence>
<protein>
    <recommendedName>
        <fullName evidence="4">DUF2125 domain-containing protein</fullName>
    </recommendedName>
</protein>
<evidence type="ECO:0000313" key="2">
    <source>
        <dbReference type="EMBL" id="WGH77336.1"/>
    </source>
</evidence>
<feature type="signal peptide" evidence="1">
    <location>
        <begin position="1"/>
        <end position="22"/>
    </location>
</feature>
<name>A0ABY8L7I4_9RHOB</name>
<keyword evidence="1" id="KW-0732">Signal</keyword>
<dbReference type="EMBL" id="CP122537">
    <property type="protein sequence ID" value="WGH77336.1"/>
    <property type="molecule type" value="Genomic_DNA"/>
</dbReference>